<evidence type="ECO:0000313" key="3">
    <source>
        <dbReference type="EMBL" id="GAA0174250.1"/>
    </source>
</evidence>
<feature type="transmembrane region" description="Helical" evidence="2">
    <location>
        <begin position="229"/>
        <end position="253"/>
    </location>
</feature>
<feature type="transmembrane region" description="Helical" evidence="2">
    <location>
        <begin position="352"/>
        <end position="372"/>
    </location>
</feature>
<feature type="transmembrane region" description="Helical" evidence="2">
    <location>
        <begin position="318"/>
        <end position="340"/>
    </location>
</feature>
<protein>
    <submittedName>
        <fullName evidence="3">Uncharacterized protein</fullName>
    </submittedName>
</protein>
<dbReference type="PANTHER" id="PTHR37891:SF1">
    <property type="entry name" value="OS06G0113900 PROTEIN"/>
    <property type="match status" value="1"/>
</dbReference>
<comment type="caution">
    <text evidence="3">The sequence shown here is derived from an EMBL/GenBank/DDBJ whole genome shotgun (WGS) entry which is preliminary data.</text>
</comment>
<dbReference type="AlphaFoldDB" id="A0AAV3RD81"/>
<proteinExistence type="inferred from homology"/>
<name>A0AAV3RD81_LITER</name>
<dbReference type="Proteomes" id="UP001454036">
    <property type="component" value="Unassembled WGS sequence"/>
</dbReference>
<keyword evidence="2" id="KW-1133">Transmembrane helix</keyword>
<feature type="transmembrane region" description="Helical" evidence="2">
    <location>
        <begin position="53"/>
        <end position="76"/>
    </location>
</feature>
<feature type="transmembrane region" description="Helical" evidence="2">
    <location>
        <begin position="126"/>
        <end position="147"/>
    </location>
</feature>
<evidence type="ECO:0000256" key="1">
    <source>
        <dbReference type="ARBA" id="ARBA00044504"/>
    </source>
</evidence>
<evidence type="ECO:0000256" key="2">
    <source>
        <dbReference type="SAM" id="Phobius"/>
    </source>
</evidence>
<organism evidence="3 4">
    <name type="scientific">Lithospermum erythrorhizon</name>
    <name type="common">Purple gromwell</name>
    <name type="synonym">Lithospermum officinale var. erythrorhizon</name>
    <dbReference type="NCBI Taxonomy" id="34254"/>
    <lineage>
        <taxon>Eukaryota</taxon>
        <taxon>Viridiplantae</taxon>
        <taxon>Streptophyta</taxon>
        <taxon>Embryophyta</taxon>
        <taxon>Tracheophyta</taxon>
        <taxon>Spermatophyta</taxon>
        <taxon>Magnoliopsida</taxon>
        <taxon>eudicotyledons</taxon>
        <taxon>Gunneridae</taxon>
        <taxon>Pentapetalae</taxon>
        <taxon>asterids</taxon>
        <taxon>lamiids</taxon>
        <taxon>Boraginales</taxon>
        <taxon>Boraginaceae</taxon>
        <taxon>Boraginoideae</taxon>
        <taxon>Lithospermeae</taxon>
        <taxon>Lithospermum</taxon>
    </lineage>
</organism>
<feature type="transmembrane region" description="Helical" evidence="2">
    <location>
        <begin position="265"/>
        <end position="284"/>
    </location>
</feature>
<accession>A0AAV3RD81</accession>
<feature type="transmembrane region" description="Helical" evidence="2">
    <location>
        <begin position="184"/>
        <end position="208"/>
    </location>
</feature>
<keyword evidence="2" id="KW-0472">Membrane</keyword>
<feature type="transmembrane region" description="Helical" evidence="2">
    <location>
        <begin position="384"/>
        <end position="400"/>
    </location>
</feature>
<reference evidence="3 4" key="1">
    <citation type="submission" date="2024-01" db="EMBL/GenBank/DDBJ databases">
        <title>The complete chloroplast genome sequence of Lithospermum erythrorhizon: insights into the phylogenetic relationship among Boraginaceae species and the maternal lineages of purple gromwells.</title>
        <authorList>
            <person name="Okada T."/>
            <person name="Watanabe K."/>
        </authorList>
    </citation>
    <scope>NUCLEOTIDE SEQUENCE [LARGE SCALE GENOMIC DNA]</scope>
</reference>
<keyword evidence="4" id="KW-1185">Reference proteome</keyword>
<evidence type="ECO:0000313" key="4">
    <source>
        <dbReference type="Proteomes" id="UP001454036"/>
    </source>
</evidence>
<feature type="transmembrane region" description="Helical" evidence="2">
    <location>
        <begin position="412"/>
        <end position="432"/>
    </location>
</feature>
<sequence>MAENSPRAPVEDEEIKSSPDVNNVAMKIQRAGEVYKAYAGTELKPTKDEIWMWCLYGLCSYFIHTVLIPIIFPLIVSQTVDMPPEPKLGWLKSLKNLECSENRVQLYQRLVYQSIFEGKSKDLSPLGWTSISWAIGLVLVTPAMGLVSVHLDYGKNQQLIAGAATAVGGLFCLPAGFFKTWWIFPPYIAAIVAAYTVSTSFHARYFGLMLRGFVASPMKKSQFPDRKSVAGWLSLYSTAAGCLGSGLISAFTYHMLRKSDHFTSLWVVSIFSGLFWFIGMSHIFTTTRPGVNSNSPSDSVPKGHVMSIFNYPHAAGSLAAVFLSSFTTMCIFTGAVLYALGALCLEPVHMLYTWLTYFLFPLLSLPLAHPLARLIKADAVKMQLLGFVLSTITSGFGFYYRHSIWNKHHIMGFAAIQSTGTGLLHAFSRVLLLDCSPAGKEGAFSVWFSWVRSVGACAGFAFASAYPANNTKTFALAFCAAVAGMISLVFGNISNSGGAKAAGHIKEQHSENSLSIQELDYSNSAERGTVFVEATPENKLEV</sequence>
<feature type="transmembrane region" description="Helical" evidence="2">
    <location>
        <begin position="159"/>
        <end position="178"/>
    </location>
</feature>
<comment type="similarity">
    <text evidence="1">Belongs to the major facilitator superfamily. Phosphate:H(+) symporter (TC 2.A.1.9) family.</text>
</comment>
<dbReference type="Gene3D" id="1.20.1250.20">
    <property type="entry name" value="MFS general substrate transporter like domains"/>
    <property type="match status" value="1"/>
</dbReference>
<dbReference type="SUPFAM" id="SSF103473">
    <property type="entry name" value="MFS general substrate transporter"/>
    <property type="match status" value="1"/>
</dbReference>
<dbReference type="PANTHER" id="PTHR37891">
    <property type="entry name" value="OS06G0113900 PROTEIN"/>
    <property type="match status" value="1"/>
</dbReference>
<feature type="transmembrane region" description="Helical" evidence="2">
    <location>
        <begin position="444"/>
        <end position="468"/>
    </location>
</feature>
<gene>
    <name evidence="3" type="ORF">LIER_27685</name>
</gene>
<feature type="transmembrane region" description="Helical" evidence="2">
    <location>
        <begin position="474"/>
        <end position="493"/>
    </location>
</feature>
<dbReference type="EMBL" id="BAABME010008987">
    <property type="protein sequence ID" value="GAA0174250.1"/>
    <property type="molecule type" value="Genomic_DNA"/>
</dbReference>
<dbReference type="InterPro" id="IPR036259">
    <property type="entry name" value="MFS_trans_sf"/>
</dbReference>
<keyword evidence="2" id="KW-0812">Transmembrane</keyword>